<evidence type="ECO:0000313" key="5">
    <source>
        <dbReference type="EMBL" id="UUX32915.1"/>
    </source>
</evidence>
<feature type="region of interest" description="Disordered" evidence="4">
    <location>
        <begin position="104"/>
        <end position="141"/>
    </location>
</feature>
<gene>
    <name evidence="5" type="primary">ssb</name>
    <name evidence="5" type="ORF">NRE15_08275</name>
</gene>
<feature type="compositionally biased region" description="Basic and acidic residues" evidence="4">
    <location>
        <begin position="104"/>
        <end position="124"/>
    </location>
</feature>
<proteinExistence type="inferred from homology"/>
<feature type="compositionally biased region" description="Polar residues" evidence="4">
    <location>
        <begin position="129"/>
        <end position="141"/>
    </location>
</feature>
<dbReference type="GO" id="GO:0003677">
    <property type="term" value="F:DNA binding"/>
    <property type="evidence" value="ECO:0007669"/>
    <property type="project" value="UniProtKB-KW"/>
</dbReference>
<sequence>MNHVILIGRLTRPVNLKEVGTTGLVVNNVIAISRTHGNNNGEVVTDFIPIIAWGRQAQLLARFCQKGHRVGIYGRMQSRSYKNGEGKDVYVIECLVNDLTLLEKRPDNGSKDRKEQVKKEEPKQDTAPIENTVQEPVATSQ</sequence>
<dbReference type="PANTHER" id="PTHR10302">
    <property type="entry name" value="SINGLE-STRANDED DNA-BINDING PROTEIN"/>
    <property type="match status" value="1"/>
</dbReference>
<dbReference type="NCBIfam" id="TIGR00621">
    <property type="entry name" value="ssb"/>
    <property type="match status" value="1"/>
</dbReference>
<reference evidence="5 6" key="1">
    <citation type="submission" date="2022-08" db="EMBL/GenBank/DDBJ databases">
        <title>Aerococcaceae sp. nov isolated from spoiled eye mask.</title>
        <authorList>
            <person name="Zhou G."/>
            <person name="Xie X.-B."/>
            <person name="Shi Q.-S."/>
            <person name="Wang Y.-S."/>
            <person name="Wen X."/>
            <person name="Peng H."/>
            <person name="Yang X.-J."/>
            <person name="Tao H.-B."/>
            <person name="Huang X.-M."/>
        </authorList>
    </citation>
    <scope>NUCLEOTIDE SEQUENCE [LARGE SCALE GENOMIC DNA]</scope>
    <source>
        <strain evidence="6">DM20194951</strain>
    </source>
</reference>
<accession>A0ABY5P350</accession>
<comment type="subunit">
    <text evidence="2">Homotetramer.</text>
</comment>
<comment type="caution">
    <text evidence="2">Lacks conserved residue(s) required for the propagation of feature annotation.</text>
</comment>
<dbReference type="InterPro" id="IPR012340">
    <property type="entry name" value="NA-bd_OB-fold"/>
</dbReference>
<dbReference type="Proteomes" id="UP001315967">
    <property type="component" value="Chromosome"/>
</dbReference>
<dbReference type="InterPro" id="IPR011344">
    <property type="entry name" value="ssDNA-bd"/>
</dbReference>
<dbReference type="Gene3D" id="2.40.50.140">
    <property type="entry name" value="Nucleic acid-binding proteins"/>
    <property type="match status" value="1"/>
</dbReference>
<dbReference type="EMBL" id="CP102453">
    <property type="protein sequence ID" value="UUX32915.1"/>
    <property type="molecule type" value="Genomic_DNA"/>
</dbReference>
<dbReference type="PIRSF" id="PIRSF002070">
    <property type="entry name" value="SSB"/>
    <property type="match status" value="1"/>
</dbReference>
<protein>
    <recommendedName>
        <fullName evidence="2 3">Single-stranded DNA-binding protein</fullName>
        <shortName evidence="2">SSB</shortName>
    </recommendedName>
</protein>
<evidence type="ECO:0000256" key="2">
    <source>
        <dbReference type="HAMAP-Rule" id="MF_00984"/>
    </source>
</evidence>
<dbReference type="InterPro" id="IPR000424">
    <property type="entry name" value="Primosome_PriB/ssb"/>
</dbReference>
<dbReference type="SUPFAM" id="SSF50249">
    <property type="entry name" value="Nucleic acid-binding proteins"/>
    <property type="match status" value="1"/>
</dbReference>
<dbReference type="HAMAP" id="MF_00984">
    <property type="entry name" value="SSB"/>
    <property type="match status" value="1"/>
</dbReference>
<dbReference type="PROSITE" id="PS50935">
    <property type="entry name" value="SSB"/>
    <property type="match status" value="1"/>
</dbReference>
<dbReference type="RefSeq" id="WP_313792419.1">
    <property type="nucleotide sequence ID" value="NZ_CP102453.1"/>
</dbReference>
<keyword evidence="6" id="KW-1185">Reference proteome</keyword>
<dbReference type="CDD" id="cd04496">
    <property type="entry name" value="SSB_OBF"/>
    <property type="match status" value="1"/>
</dbReference>
<evidence type="ECO:0000256" key="3">
    <source>
        <dbReference type="PIRNR" id="PIRNR002070"/>
    </source>
</evidence>
<keyword evidence="1 2" id="KW-0238">DNA-binding</keyword>
<dbReference type="PANTHER" id="PTHR10302:SF27">
    <property type="entry name" value="SINGLE-STRANDED DNA-BINDING PROTEIN"/>
    <property type="match status" value="1"/>
</dbReference>
<name>A0ABY5P350_9LACT</name>
<evidence type="ECO:0000256" key="4">
    <source>
        <dbReference type="SAM" id="MobiDB-lite"/>
    </source>
</evidence>
<organism evidence="5 6">
    <name type="scientific">Fundicoccus culcitae</name>
    <dbReference type="NCBI Taxonomy" id="2969821"/>
    <lineage>
        <taxon>Bacteria</taxon>
        <taxon>Bacillati</taxon>
        <taxon>Bacillota</taxon>
        <taxon>Bacilli</taxon>
        <taxon>Lactobacillales</taxon>
        <taxon>Aerococcaceae</taxon>
        <taxon>Fundicoccus</taxon>
    </lineage>
</organism>
<evidence type="ECO:0000256" key="1">
    <source>
        <dbReference type="ARBA" id="ARBA00023125"/>
    </source>
</evidence>
<evidence type="ECO:0000313" key="6">
    <source>
        <dbReference type="Proteomes" id="UP001315967"/>
    </source>
</evidence>
<dbReference type="Pfam" id="PF00436">
    <property type="entry name" value="SSB"/>
    <property type="match status" value="1"/>
</dbReference>